<evidence type="ECO:0000313" key="2">
    <source>
        <dbReference type="EMBL" id="JAD39671.1"/>
    </source>
</evidence>
<protein>
    <submittedName>
        <fullName evidence="2">Uncharacterized protein</fullName>
    </submittedName>
</protein>
<reference evidence="2" key="2">
    <citation type="journal article" date="2015" name="Data Brief">
        <title>Shoot transcriptome of the giant reed, Arundo donax.</title>
        <authorList>
            <person name="Barrero R.A."/>
            <person name="Guerrero F.D."/>
            <person name="Moolhuijzen P."/>
            <person name="Goolsby J.A."/>
            <person name="Tidwell J."/>
            <person name="Bellgard S.E."/>
            <person name="Bellgard M.I."/>
        </authorList>
    </citation>
    <scope>NUCLEOTIDE SEQUENCE</scope>
    <source>
        <tissue evidence="2">Shoot tissue taken approximately 20 cm above the soil surface</tissue>
    </source>
</reference>
<name>A0A0A8ZLJ9_ARUDO</name>
<organism evidence="2">
    <name type="scientific">Arundo donax</name>
    <name type="common">Giant reed</name>
    <name type="synonym">Donax arundinaceus</name>
    <dbReference type="NCBI Taxonomy" id="35708"/>
    <lineage>
        <taxon>Eukaryota</taxon>
        <taxon>Viridiplantae</taxon>
        <taxon>Streptophyta</taxon>
        <taxon>Embryophyta</taxon>
        <taxon>Tracheophyta</taxon>
        <taxon>Spermatophyta</taxon>
        <taxon>Magnoliopsida</taxon>
        <taxon>Liliopsida</taxon>
        <taxon>Poales</taxon>
        <taxon>Poaceae</taxon>
        <taxon>PACMAD clade</taxon>
        <taxon>Arundinoideae</taxon>
        <taxon>Arundineae</taxon>
        <taxon>Arundo</taxon>
    </lineage>
</organism>
<sequence>MERPLKNTSITTLPNAPSNKDNQISIPTRRNLSEKRIIKQFIY</sequence>
<proteinExistence type="predicted"/>
<dbReference type="AlphaFoldDB" id="A0A0A8ZLJ9"/>
<feature type="region of interest" description="Disordered" evidence="1">
    <location>
        <begin position="1"/>
        <end position="28"/>
    </location>
</feature>
<evidence type="ECO:0000256" key="1">
    <source>
        <dbReference type="SAM" id="MobiDB-lite"/>
    </source>
</evidence>
<accession>A0A0A8ZLJ9</accession>
<dbReference type="EMBL" id="GBRH01258224">
    <property type="protein sequence ID" value="JAD39671.1"/>
    <property type="molecule type" value="Transcribed_RNA"/>
</dbReference>
<reference evidence="2" key="1">
    <citation type="submission" date="2014-09" db="EMBL/GenBank/DDBJ databases">
        <authorList>
            <person name="Magalhaes I.L.F."/>
            <person name="Oliveira U."/>
            <person name="Santos F.R."/>
            <person name="Vidigal T.H.D.A."/>
            <person name="Brescovit A.D."/>
            <person name="Santos A.J."/>
        </authorList>
    </citation>
    <scope>NUCLEOTIDE SEQUENCE</scope>
    <source>
        <tissue evidence="2">Shoot tissue taken approximately 20 cm above the soil surface</tissue>
    </source>
</reference>